<feature type="domain" description="Glycosyl hydrolase family 13 catalytic" evidence="3">
    <location>
        <begin position="2"/>
        <end position="365"/>
    </location>
</feature>
<dbReference type="InterPro" id="IPR045857">
    <property type="entry name" value="O16G_dom_2"/>
</dbReference>
<sequence length="555" mass="63035">MSDAGIISRLDYLQDLGIDAILLAPIYASPLIDSGYDISNYTSINPLLGNLQDFDELIEEAHKRQLKVILDVVPNHTSEKHEWFQLSSRNIKPYGDYYVWSRKSTWKPPNNWVSTHSDVEGSAWTWHSTKRQWYYHKFHKSQPDLNLRNENVIQELLDVFKFWLKRDVDGFRIGGVSYLYEDEDLRDEPAGANGSYTSGLPESTALVYKFRSYIDDWVAANNATSKLLIAESRDSDEKLISLYGNGTHKGIAPFNFRFITSIRNTSTAEQIKNVLEGWIKKLPNNTSTNWVLSNHDNSRAASRIGLNRVDGLHMLSLLLPGQAYTYYGEEIAMLDRKMSWSETIDPMGCSRTKETYANYSRDPERTPMQWNSNISAGFSTNKITYLPVHPEYAKRNIEVQRNQTRSNLNIYKSLTALRKDQIFTHGDYKFAGLNNDRVFVMRRSLANNPIYYIVAVNLELRQETLNLTSLYRNVEDSAEIVVASSNAVNITSERHYMLSANAGLVLKVVDKCDTTTANPPSTTPGKGSAGVPTPTVQLVLTSITVISLYKLSTFL</sequence>
<dbReference type="KEGG" id="ccal:108626736"/>
<evidence type="ECO:0000256" key="1">
    <source>
        <dbReference type="ARBA" id="ARBA00001657"/>
    </source>
</evidence>
<reference evidence="5" key="1">
    <citation type="submission" date="2025-08" db="UniProtKB">
        <authorList>
            <consortium name="RefSeq"/>
        </authorList>
    </citation>
    <scope>IDENTIFICATION</scope>
    <source>
        <tissue evidence="5">Whole body</tissue>
    </source>
</reference>
<dbReference type="GO" id="GO:0004558">
    <property type="term" value="F:alpha-1,4-glucosidase activity"/>
    <property type="evidence" value="ECO:0007669"/>
    <property type="project" value="UniProtKB-EC"/>
</dbReference>
<dbReference type="SUPFAM" id="SSF51445">
    <property type="entry name" value="(Trans)glycosidases"/>
    <property type="match status" value="1"/>
</dbReference>
<dbReference type="RefSeq" id="XP_026670847.1">
    <property type="nucleotide sequence ID" value="XM_026815046.1"/>
</dbReference>
<evidence type="ECO:0000256" key="2">
    <source>
        <dbReference type="ARBA" id="ARBA00012741"/>
    </source>
</evidence>
<evidence type="ECO:0000313" key="5">
    <source>
        <dbReference type="RefSeq" id="XP_026670847.1"/>
    </source>
</evidence>
<dbReference type="GeneID" id="108626736"/>
<evidence type="ECO:0000259" key="3">
    <source>
        <dbReference type="SMART" id="SM00642"/>
    </source>
</evidence>
<dbReference type="SMART" id="SM00642">
    <property type="entry name" value="Aamy"/>
    <property type="match status" value="1"/>
</dbReference>
<dbReference type="AlphaFoldDB" id="A0AAJ7S4N9"/>
<dbReference type="EC" id="3.2.1.20" evidence="2"/>
<keyword evidence="4" id="KW-1185">Reference proteome</keyword>
<dbReference type="Proteomes" id="UP000694925">
    <property type="component" value="Unplaced"/>
</dbReference>
<dbReference type="PANTHER" id="PTHR10357">
    <property type="entry name" value="ALPHA-AMYLASE FAMILY MEMBER"/>
    <property type="match status" value="1"/>
</dbReference>
<gene>
    <name evidence="5" type="primary">LOC108626736</name>
</gene>
<proteinExistence type="predicted"/>
<dbReference type="Gene3D" id="3.20.20.80">
    <property type="entry name" value="Glycosidases"/>
    <property type="match status" value="1"/>
</dbReference>
<evidence type="ECO:0000313" key="4">
    <source>
        <dbReference type="Proteomes" id="UP000694925"/>
    </source>
</evidence>
<accession>A0AAJ7S4N9</accession>
<dbReference type="Pfam" id="PF00128">
    <property type="entry name" value="Alpha-amylase"/>
    <property type="match status" value="1"/>
</dbReference>
<dbReference type="InterPro" id="IPR006047">
    <property type="entry name" value="GH13_cat_dom"/>
</dbReference>
<dbReference type="GO" id="GO:0005975">
    <property type="term" value="P:carbohydrate metabolic process"/>
    <property type="evidence" value="ECO:0007669"/>
    <property type="project" value="InterPro"/>
</dbReference>
<organism evidence="4 5">
    <name type="scientific">Ceratina calcarata</name>
    <dbReference type="NCBI Taxonomy" id="156304"/>
    <lineage>
        <taxon>Eukaryota</taxon>
        <taxon>Metazoa</taxon>
        <taxon>Ecdysozoa</taxon>
        <taxon>Arthropoda</taxon>
        <taxon>Hexapoda</taxon>
        <taxon>Insecta</taxon>
        <taxon>Pterygota</taxon>
        <taxon>Neoptera</taxon>
        <taxon>Endopterygota</taxon>
        <taxon>Hymenoptera</taxon>
        <taxon>Apocrita</taxon>
        <taxon>Aculeata</taxon>
        <taxon>Apoidea</taxon>
        <taxon>Anthophila</taxon>
        <taxon>Apidae</taxon>
        <taxon>Ceratina</taxon>
        <taxon>Zadontomerus</taxon>
    </lineage>
</organism>
<dbReference type="Gene3D" id="3.90.400.10">
    <property type="entry name" value="Oligo-1,6-glucosidase, Domain 2"/>
    <property type="match status" value="1"/>
</dbReference>
<dbReference type="InterPro" id="IPR017853">
    <property type="entry name" value="GH"/>
</dbReference>
<name>A0AAJ7S4N9_9HYME</name>
<protein>
    <recommendedName>
        <fullName evidence="2">alpha-glucosidase</fullName>
        <ecNumber evidence="2">3.2.1.20</ecNumber>
    </recommendedName>
</protein>
<comment type="catalytic activity">
    <reaction evidence="1">
        <text>Hydrolysis of terminal, non-reducing (1-&gt;4)-linked alpha-D-glucose residues with release of alpha-D-glucose.</text>
        <dbReference type="EC" id="3.2.1.20"/>
    </reaction>
</comment>
<dbReference type="PANTHER" id="PTHR10357:SF179">
    <property type="entry name" value="NEUTRAL AND BASIC AMINO ACID TRANSPORT PROTEIN RBAT"/>
    <property type="match status" value="1"/>
</dbReference>